<gene>
    <name evidence="3" type="ORF">BMF94_6517</name>
</gene>
<feature type="compositionally biased region" description="Polar residues" evidence="1">
    <location>
        <begin position="262"/>
        <end position="278"/>
    </location>
</feature>
<feature type="region of interest" description="Disordered" evidence="1">
    <location>
        <begin position="167"/>
        <end position="190"/>
    </location>
</feature>
<sequence>MLQAAAHRLSRTSLAQLAQDPPSSLSPSPSRPSAEQRSTRRLSKISASEFDSVLSAGDTVRIKSREPELGESPAEQAALDSTTAVPARQGSSRDLVSTAFPFDGSSTRVEPFRRHEGDASGGAIAPTGHSLESADPAGTSRALDMASPAGTNTSASHYDSLVAVGAIDPAPTPRSRRNSTVPPASDAIPVAFPSRGDNARPPPMMHTNPSNSTLATAFGLSPRRRRVQSDETVQERSFVGTMRKTSRFFRKFGASSDADQNKVASTANTAPLKSTASSVRHLAPPVPAAPPPYIEPAGLAAPERPVTPPAREPAAARLPRTPPGRSPHRNATASGATVPLIFPSPEKPTRRRRSVSLSSLERRESRTTSSTSGDSPVSTRSRPGRSEDERLKRELRKWKIAIEGVMDDDLFTSSHATEGIELRTERESPVLSGARSLSPAFDTESLAQAGSAQPPKSSTTASTSRTETPEIRLHSPSATPVSRPSRTSRPSSPRTASPERAAEPSIASVDTTPQRTQRAGSASGDGQDSPSDLSLREFLARADRSPPTPAVPLADNPRIDHAPDHSFEEPGRGEREVLLLAPGRESPLPYTPRPQSRAAKSAGGRETFADLDDVALDAKAQEIAQQIFDGDESFVDSRKAAEWLGSSTRISVRSCRPTPRRRIPAGLPAQWSALRYPADGLFTDRRLCNKLYLKAETQQVDRILEQFSLRYFQENPQTPFASPGSSVNVLIFSPSEDIVHAVSYSVLLLNTDLHIVDSTSRMTRQQFVRNTLEAIKAQGELDETALPPALLFGPARTEGYPKMLADETASVFGSPQASTSRVTIDSVNVAQAISANRPATDSPSGSTAYLPASPAMSRSGTTQSARGSDSPAPLPPRSESVMSLNSTFSHRSLEATLQSVLKDIYTAVKAHPIYQTSTGSASTLALPEAGRSSISLSPATSPYATWSPHLQRRASHRSTNSTVSGMGGRLNSHKRASVRGLGALIGASSLDLVRSTSPTPSNATSLSDEHWGFAQGASMLHQGGTHSIGFASNLAQTIIKEQHEDDARSEASLVEITDEELALLGAPWAKEGLLERKHYWEAAGKRSKEKNWLKAFVVVSAGELRMFRFGSDNGGIGSGSAGALGGGDWSTNASNLGALSLVHALASTVPPPGYNRSRPHCFIFSLPDGGSFFFQAGTPDLVAEWVSTCNYWSARLSREPLAGGVSNMEYGWNRVDVSDTGAEAASIRSGYGRRSFASTAFRHSAPLTDGDRLHINDWTPPQTPLAPSQLAEDAQLEALKRHLAVLQKEIRDHEALKSPMSRLYSPRSSNAVKALANWSRKAQHLQSERVKYSTYIETLSSAIKLRALHNGKKEVDRMLETADAVGADDDELVSSPRSAGTIDPHATPIAPTSFLPSQAAAAAVELRVESHPGPQAATGSQQSSTADFFEACVFSSALVLRKGEELIPRA</sequence>
<feature type="compositionally biased region" description="Basic and acidic residues" evidence="1">
    <location>
        <begin position="418"/>
        <end position="428"/>
    </location>
</feature>
<dbReference type="SMART" id="SM00222">
    <property type="entry name" value="Sec7"/>
    <property type="match status" value="1"/>
</dbReference>
<comment type="caution">
    <text evidence="3">The sequence shown here is derived from an EMBL/GenBank/DDBJ whole genome shotgun (WGS) entry which is preliminary data.</text>
</comment>
<feature type="region of interest" description="Disordered" evidence="1">
    <location>
        <begin position="952"/>
        <end position="972"/>
    </location>
</feature>
<dbReference type="SUPFAM" id="SSF50729">
    <property type="entry name" value="PH domain-like"/>
    <property type="match status" value="1"/>
</dbReference>
<feature type="region of interest" description="Disordered" evidence="1">
    <location>
        <begin position="418"/>
        <end position="571"/>
    </location>
</feature>
<feature type="compositionally biased region" description="Basic and acidic residues" evidence="1">
    <location>
        <begin position="534"/>
        <end position="544"/>
    </location>
</feature>
<dbReference type="GO" id="GO:0032012">
    <property type="term" value="P:regulation of ARF protein signal transduction"/>
    <property type="evidence" value="ECO:0007669"/>
    <property type="project" value="InterPro"/>
</dbReference>
<feature type="domain" description="SEC7" evidence="2">
    <location>
        <begin position="569"/>
        <end position="791"/>
    </location>
</feature>
<evidence type="ECO:0000256" key="1">
    <source>
        <dbReference type="SAM" id="MobiDB-lite"/>
    </source>
</evidence>
<feature type="compositionally biased region" description="Low complexity" evidence="1">
    <location>
        <begin position="457"/>
        <end position="466"/>
    </location>
</feature>
<feature type="compositionally biased region" description="Basic and acidic residues" evidence="1">
    <location>
        <begin position="557"/>
        <end position="571"/>
    </location>
</feature>
<feature type="region of interest" description="Disordered" evidence="1">
    <location>
        <begin position="835"/>
        <end position="881"/>
    </location>
</feature>
<dbReference type="InterPro" id="IPR041681">
    <property type="entry name" value="PH_9"/>
</dbReference>
<dbReference type="InterPro" id="IPR035999">
    <property type="entry name" value="Sec7_dom_sf"/>
</dbReference>
<feature type="region of interest" description="Disordered" evidence="1">
    <location>
        <begin position="1"/>
        <end position="154"/>
    </location>
</feature>
<dbReference type="Pfam" id="PF15410">
    <property type="entry name" value="PH_9"/>
    <property type="match status" value="1"/>
</dbReference>
<feature type="compositionally biased region" description="Polar residues" evidence="1">
    <location>
        <begin position="445"/>
        <end position="456"/>
    </location>
</feature>
<evidence type="ECO:0000313" key="3">
    <source>
        <dbReference type="EMBL" id="POY70449.1"/>
    </source>
</evidence>
<feature type="region of interest" description="Disordered" evidence="1">
    <location>
        <begin position="583"/>
        <end position="605"/>
    </location>
</feature>
<dbReference type="EMBL" id="PJQD01000116">
    <property type="protein sequence ID" value="POY70449.1"/>
    <property type="molecule type" value="Genomic_DNA"/>
</dbReference>
<feature type="compositionally biased region" description="Low complexity" evidence="1">
    <location>
        <begin position="21"/>
        <end position="33"/>
    </location>
</feature>
<dbReference type="PROSITE" id="PS50190">
    <property type="entry name" value="SEC7"/>
    <property type="match status" value="1"/>
</dbReference>
<feature type="compositionally biased region" description="Polar residues" evidence="1">
    <location>
        <begin position="835"/>
        <end position="847"/>
    </location>
</feature>
<organism evidence="3 4">
    <name type="scientific">Rhodotorula taiwanensis</name>
    <dbReference type="NCBI Taxonomy" id="741276"/>
    <lineage>
        <taxon>Eukaryota</taxon>
        <taxon>Fungi</taxon>
        <taxon>Dikarya</taxon>
        <taxon>Basidiomycota</taxon>
        <taxon>Pucciniomycotina</taxon>
        <taxon>Microbotryomycetes</taxon>
        <taxon>Sporidiobolales</taxon>
        <taxon>Sporidiobolaceae</taxon>
        <taxon>Rhodotorula</taxon>
    </lineage>
</organism>
<dbReference type="GO" id="GO:0005085">
    <property type="term" value="F:guanyl-nucleotide exchange factor activity"/>
    <property type="evidence" value="ECO:0007669"/>
    <property type="project" value="InterPro"/>
</dbReference>
<feature type="compositionally biased region" description="Low complexity" evidence="1">
    <location>
        <begin position="295"/>
        <end position="304"/>
    </location>
</feature>
<dbReference type="Pfam" id="PF01369">
    <property type="entry name" value="Sec7"/>
    <property type="match status" value="1"/>
</dbReference>
<evidence type="ECO:0000313" key="4">
    <source>
        <dbReference type="Proteomes" id="UP000237144"/>
    </source>
</evidence>
<dbReference type="PANTHER" id="PTHR10663:SF373">
    <property type="entry name" value="PH AND SEC7 DOMAIN-CONTAINING PROTEIN C11E3.11C"/>
    <property type="match status" value="1"/>
</dbReference>
<reference evidence="3 4" key="1">
    <citation type="journal article" date="2018" name="Front. Microbiol.">
        <title>Prospects for Fungal Bioremediation of Acidic Radioactive Waste Sites: Characterization and Genome Sequence of Rhodotorula taiwanensis MD1149.</title>
        <authorList>
            <person name="Tkavc R."/>
            <person name="Matrosova V.Y."/>
            <person name="Grichenko O.E."/>
            <person name="Gostincar C."/>
            <person name="Volpe R.P."/>
            <person name="Klimenkova P."/>
            <person name="Gaidamakova E.K."/>
            <person name="Zhou C.E."/>
            <person name="Stewart B.J."/>
            <person name="Lyman M.G."/>
            <person name="Malfatti S.A."/>
            <person name="Rubinfeld B."/>
            <person name="Courtot M."/>
            <person name="Singh J."/>
            <person name="Dalgard C.L."/>
            <person name="Hamilton T."/>
            <person name="Frey K.G."/>
            <person name="Gunde-Cimerman N."/>
            <person name="Dugan L."/>
            <person name="Daly M.J."/>
        </authorList>
    </citation>
    <scope>NUCLEOTIDE SEQUENCE [LARGE SCALE GENOMIC DNA]</scope>
    <source>
        <strain evidence="3 4">MD1149</strain>
    </source>
</reference>
<feature type="compositionally biased region" description="Polar residues" evidence="1">
    <location>
        <begin position="79"/>
        <end position="95"/>
    </location>
</feature>
<feature type="compositionally biased region" description="Polar residues" evidence="1">
    <location>
        <begin position="856"/>
        <end position="867"/>
    </location>
</feature>
<dbReference type="SMART" id="SM00233">
    <property type="entry name" value="PH"/>
    <property type="match status" value="1"/>
</dbReference>
<feature type="compositionally biased region" description="Low complexity" evidence="1">
    <location>
        <begin position="475"/>
        <end position="499"/>
    </location>
</feature>
<keyword evidence="4" id="KW-1185">Reference proteome</keyword>
<feature type="compositionally biased region" description="Pro residues" evidence="1">
    <location>
        <begin position="284"/>
        <end position="294"/>
    </location>
</feature>
<name>A0A2S5B0Z3_9BASI</name>
<dbReference type="InterPro" id="IPR023394">
    <property type="entry name" value="Sec7_C_sf"/>
</dbReference>
<accession>A0A2S5B0Z3</accession>
<dbReference type="Gene3D" id="1.10.1000.11">
    <property type="entry name" value="Arf Nucleotide-binding Site Opener,domain 2"/>
    <property type="match status" value="1"/>
</dbReference>
<dbReference type="PANTHER" id="PTHR10663">
    <property type="entry name" value="GUANYL-NUCLEOTIDE EXCHANGE FACTOR"/>
    <property type="match status" value="1"/>
</dbReference>
<dbReference type="InterPro" id="IPR000904">
    <property type="entry name" value="Sec7_dom"/>
</dbReference>
<protein>
    <recommendedName>
        <fullName evidence="2">SEC7 domain-containing protein</fullName>
    </recommendedName>
</protein>
<proteinExistence type="predicted"/>
<dbReference type="OrthoDB" id="2157641at2759"/>
<feature type="region of interest" description="Disordered" evidence="1">
    <location>
        <begin position="1370"/>
        <end position="1391"/>
    </location>
</feature>
<dbReference type="STRING" id="741276.A0A2S5B0Z3"/>
<evidence type="ECO:0000259" key="2">
    <source>
        <dbReference type="PROSITE" id="PS50190"/>
    </source>
</evidence>
<dbReference type="Gene3D" id="2.30.29.30">
    <property type="entry name" value="Pleckstrin-homology domain (PH domain)/Phosphotyrosine-binding domain (PTB)"/>
    <property type="match status" value="1"/>
</dbReference>
<feature type="compositionally biased region" description="Polar residues" evidence="1">
    <location>
        <begin position="508"/>
        <end position="532"/>
    </location>
</feature>
<dbReference type="InterPro" id="IPR001849">
    <property type="entry name" value="PH_domain"/>
</dbReference>
<dbReference type="Proteomes" id="UP000237144">
    <property type="component" value="Unassembled WGS sequence"/>
</dbReference>
<dbReference type="SUPFAM" id="SSF48425">
    <property type="entry name" value="Sec7 domain"/>
    <property type="match status" value="1"/>
</dbReference>
<dbReference type="InterPro" id="IPR011993">
    <property type="entry name" value="PH-like_dom_sf"/>
</dbReference>
<feature type="region of interest" description="Disordered" evidence="1">
    <location>
        <begin position="253"/>
        <end position="393"/>
    </location>
</feature>